<feature type="repeat" description="TPR" evidence="10">
    <location>
        <begin position="360"/>
        <end position="393"/>
    </location>
</feature>
<proteinExistence type="inferred from homology"/>
<comment type="subcellular location">
    <subcellularLocation>
        <location evidence="1">Mitochondrion outer membrane</location>
        <topology evidence="1">Single-pass membrane protein</topology>
    </subcellularLocation>
</comment>
<dbReference type="PANTHER" id="PTHR46208:SF1">
    <property type="entry name" value="MITOCHONDRIAL IMPORT RECEPTOR SUBUNIT TOM70"/>
    <property type="match status" value="1"/>
</dbReference>
<dbReference type="STRING" id="4829.A0A168LD20"/>
<evidence type="ECO:0000256" key="1">
    <source>
        <dbReference type="ARBA" id="ARBA00004572"/>
    </source>
</evidence>
<feature type="compositionally biased region" description="Low complexity" evidence="11">
    <location>
        <begin position="76"/>
        <end position="99"/>
    </location>
</feature>
<dbReference type="InterPro" id="IPR019734">
    <property type="entry name" value="TPR_rpt"/>
</dbReference>
<dbReference type="Pfam" id="PF07719">
    <property type="entry name" value="TPR_2"/>
    <property type="match status" value="1"/>
</dbReference>
<gene>
    <name evidence="13" type="primary">ABSGL_01965.1 scaffold 2596</name>
</gene>
<dbReference type="PROSITE" id="PS50005">
    <property type="entry name" value="TPR"/>
    <property type="match status" value="5"/>
</dbReference>
<evidence type="ECO:0000313" key="14">
    <source>
        <dbReference type="Proteomes" id="UP000078561"/>
    </source>
</evidence>
<dbReference type="AlphaFoldDB" id="A0A168LD20"/>
<dbReference type="SUPFAM" id="SSF48452">
    <property type="entry name" value="TPR-like"/>
    <property type="match status" value="2"/>
</dbReference>
<dbReference type="Proteomes" id="UP000078561">
    <property type="component" value="Unassembled WGS sequence"/>
</dbReference>
<keyword evidence="7" id="KW-0496">Mitochondrion</keyword>
<dbReference type="GO" id="GO:0030150">
    <property type="term" value="P:protein import into mitochondrial matrix"/>
    <property type="evidence" value="ECO:0007669"/>
    <property type="project" value="TreeGrafter"/>
</dbReference>
<feature type="region of interest" description="Disordered" evidence="11">
    <location>
        <begin position="47"/>
        <end position="99"/>
    </location>
</feature>
<dbReference type="FunCoup" id="A0A168LD20">
    <property type="interactions" value="471"/>
</dbReference>
<dbReference type="GO" id="GO:0005741">
    <property type="term" value="C:mitochondrial outer membrane"/>
    <property type="evidence" value="ECO:0007669"/>
    <property type="project" value="UniProtKB-SubCell"/>
</dbReference>
<feature type="compositionally biased region" description="Basic and acidic residues" evidence="11">
    <location>
        <begin position="64"/>
        <end position="75"/>
    </location>
</feature>
<keyword evidence="2 12" id="KW-0812">Transmembrane</keyword>
<dbReference type="GO" id="GO:0045039">
    <property type="term" value="P:protein insertion into mitochondrial inner membrane"/>
    <property type="evidence" value="ECO:0007669"/>
    <property type="project" value="TreeGrafter"/>
</dbReference>
<evidence type="ECO:0000256" key="8">
    <source>
        <dbReference type="ARBA" id="ARBA00023136"/>
    </source>
</evidence>
<keyword evidence="14" id="KW-1185">Reference proteome</keyword>
<evidence type="ECO:0000256" key="10">
    <source>
        <dbReference type="PROSITE-ProRule" id="PRU00339"/>
    </source>
</evidence>
<dbReference type="PROSITE" id="PS50293">
    <property type="entry name" value="TPR_REGION"/>
    <property type="match status" value="1"/>
</dbReference>
<evidence type="ECO:0000256" key="2">
    <source>
        <dbReference type="ARBA" id="ARBA00022692"/>
    </source>
</evidence>
<evidence type="ECO:0000256" key="7">
    <source>
        <dbReference type="ARBA" id="ARBA00023128"/>
    </source>
</evidence>
<feature type="repeat" description="TPR" evidence="10">
    <location>
        <begin position="462"/>
        <end position="495"/>
    </location>
</feature>
<dbReference type="Pfam" id="PF13414">
    <property type="entry name" value="TPR_11"/>
    <property type="match status" value="1"/>
</dbReference>
<dbReference type="Pfam" id="PF14559">
    <property type="entry name" value="TPR_19"/>
    <property type="match status" value="1"/>
</dbReference>
<dbReference type="InterPro" id="IPR013105">
    <property type="entry name" value="TPR_2"/>
</dbReference>
<dbReference type="Gene3D" id="1.25.40.10">
    <property type="entry name" value="Tetratricopeptide repeat domain"/>
    <property type="match status" value="2"/>
</dbReference>
<dbReference type="InterPro" id="IPR011990">
    <property type="entry name" value="TPR-like_helical_dom_sf"/>
</dbReference>
<evidence type="ECO:0000256" key="3">
    <source>
        <dbReference type="ARBA" id="ARBA00022737"/>
    </source>
</evidence>
<evidence type="ECO:0000256" key="5">
    <source>
        <dbReference type="ARBA" id="ARBA00022803"/>
    </source>
</evidence>
<keyword evidence="4" id="KW-1000">Mitochondrion outer membrane</keyword>
<accession>A0A168LD20</accession>
<evidence type="ECO:0000256" key="9">
    <source>
        <dbReference type="ARBA" id="ARBA00038030"/>
    </source>
</evidence>
<comment type="similarity">
    <text evidence="9">Belongs to the Tom70 family.</text>
</comment>
<dbReference type="PANTHER" id="PTHR46208">
    <property type="entry name" value="MITOCHONDRIAL IMPORT RECEPTOR SUBUNIT TOM70"/>
    <property type="match status" value="1"/>
</dbReference>
<keyword evidence="8 12" id="KW-0472">Membrane</keyword>
<dbReference type="SMART" id="SM00028">
    <property type="entry name" value="TPR"/>
    <property type="match status" value="10"/>
</dbReference>
<sequence>MSDRTKVVSPPASSSTPDKIKQFFEDRDWKFYCALAAGVTLAGAGAYYLTQPSSPPPKKKGSSSKKEVKSNKKAADAASRASAGAAAEEPKAATSTPAAASASNEAIDYATLADEAIEQLTSQERLKGAQTLKEKGNKLFGAKNYEEAVAAYTNAIRYKADPIYYSNRAACYSFLGQHDRVISDSNEALKLDPVYVKAINRRAQAYEKENQLNDALYDFTSVCILDGFKNDNAAKSMERLLKQVATTRAKEIMKAKTHRLPSNTYVNAYLDSFRPAKLELPTTTDETSGDYHFAKAYRAALDKDYTTALEASEKAVELGCSPAYLPAALNMKGTFVFLKGDTQGALECLNKAIELDPKYVQCYIKRSSIYIEQQDIASAFKEFEDAIAINASDPDAYYHRGQIHYISNNFEAAAKDYSESIKLDDSFLYAHVQLGVVQYKMGSVSSSMSTFKNTMKQFPNSADVHNYYGELLADQQKFEEAIEMFTKAIELDPKNPLPYINKAMLKFQLMAEADEAISLCKKALEADPACDAAVASLGQLYLERGEPIEALKCYELAIDLARTEPELEHAISYVEATKTQIRFAQDFPEAAAKLRNLRQ</sequence>
<evidence type="ECO:0000256" key="11">
    <source>
        <dbReference type="SAM" id="MobiDB-lite"/>
    </source>
</evidence>
<feature type="transmembrane region" description="Helical" evidence="12">
    <location>
        <begin position="29"/>
        <end position="49"/>
    </location>
</feature>
<evidence type="ECO:0000256" key="6">
    <source>
        <dbReference type="ARBA" id="ARBA00022989"/>
    </source>
</evidence>
<dbReference type="OMA" id="QWRGDIE"/>
<dbReference type="EMBL" id="LT551165">
    <property type="protein sequence ID" value="SAL96549.1"/>
    <property type="molecule type" value="Genomic_DNA"/>
</dbReference>
<feature type="repeat" description="TPR" evidence="10">
    <location>
        <begin position="326"/>
        <end position="359"/>
    </location>
</feature>
<dbReference type="InParanoid" id="A0A168LD20"/>
<feature type="repeat" description="TPR" evidence="10">
    <location>
        <begin position="394"/>
        <end position="427"/>
    </location>
</feature>
<keyword evidence="3" id="KW-0677">Repeat</keyword>
<keyword evidence="5 10" id="KW-0802">TPR repeat</keyword>
<protein>
    <submittedName>
        <fullName evidence="13">Uncharacterized protein</fullName>
    </submittedName>
</protein>
<evidence type="ECO:0000256" key="4">
    <source>
        <dbReference type="ARBA" id="ARBA00022787"/>
    </source>
</evidence>
<reference evidence="13" key="1">
    <citation type="submission" date="2016-04" db="EMBL/GenBank/DDBJ databases">
        <authorList>
            <person name="Evans L.H."/>
            <person name="Alamgir A."/>
            <person name="Owens N."/>
            <person name="Weber N.D."/>
            <person name="Virtaneva K."/>
            <person name="Barbian K."/>
            <person name="Babar A."/>
            <person name="Rosenke K."/>
        </authorList>
    </citation>
    <scope>NUCLEOTIDE SEQUENCE [LARGE SCALE GENOMIC DNA]</scope>
    <source>
        <strain evidence="13">CBS 101.48</strain>
    </source>
</reference>
<evidence type="ECO:0000256" key="12">
    <source>
        <dbReference type="SAM" id="Phobius"/>
    </source>
</evidence>
<organism evidence="13">
    <name type="scientific">Absidia glauca</name>
    <name type="common">Pin mould</name>
    <dbReference type="NCBI Taxonomy" id="4829"/>
    <lineage>
        <taxon>Eukaryota</taxon>
        <taxon>Fungi</taxon>
        <taxon>Fungi incertae sedis</taxon>
        <taxon>Mucoromycota</taxon>
        <taxon>Mucoromycotina</taxon>
        <taxon>Mucoromycetes</taxon>
        <taxon>Mucorales</taxon>
        <taxon>Cunninghamellaceae</taxon>
        <taxon>Absidia</taxon>
    </lineage>
</organism>
<dbReference type="GO" id="GO:0030943">
    <property type="term" value="F:mitochondrion targeting sequence binding"/>
    <property type="evidence" value="ECO:0007669"/>
    <property type="project" value="TreeGrafter"/>
</dbReference>
<dbReference type="OrthoDB" id="2942533at2759"/>
<evidence type="ECO:0000313" key="13">
    <source>
        <dbReference type="EMBL" id="SAL96549.1"/>
    </source>
</evidence>
<feature type="repeat" description="TPR" evidence="10">
    <location>
        <begin position="531"/>
        <end position="564"/>
    </location>
</feature>
<dbReference type="Pfam" id="PF13181">
    <property type="entry name" value="TPR_8"/>
    <property type="match status" value="2"/>
</dbReference>
<keyword evidence="6 12" id="KW-1133">Transmembrane helix</keyword>
<dbReference type="GO" id="GO:0008320">
    <property type="term" value="F:protein transmembrane transporter activity"/>
    <property type="evidence" value="ECO:0007669"/>
    <property type="project" value="TreeGrafter"/>
</dbReference>
<name>A0A168LD20_ABSGL</name>